<organism evidence="1 2">
    <name type="scientific">Armillaria gallica</name>
    <name type="common">Bulbous honey fungus</name>
    <name type="synonym">Armillaria bulbosa</name>
    <dbReference type="NCBI Taxonomy" id="47427"/>
    <lineage>
        <taxon>Eukaryota</taxon>
        <taxon>Fungi</taxon>
        <taxon>Dikarya</taxon>
        <taxon>Basidiomycota</taxon>
        <taxon>Agaricomycotina</taxon>
        <taxon>Agaricomycetes</taxon>
        <taxon>Agaricomycetidae</taxon>
        <taxon>Agaricales</taxon>
        <taxon>Marasmiineae</taxon>
        <taxon>Physalacriaceae</taxon>
        <taxon>Armillaria</taxon>
    </lineage>
</organism>
<evidence type="ECO:0000313" key="2">
    <source>
        <dbReference type="Proteomes" id="UP000217790"/>
    </source>
</evidence>
<keyword evidence="2" id="KW-1185">Reference proteome</keyword>
<dbReference type="AlphaFoldDB" id="A0A2H3DTQ5"/>
<protein>
    <submittedName>
        <fullName evidence="1">Uncharacterized protein</fullName>
    </submittedName>
</protein>
<dbReference type="EMBL" id="KZ293658">
    <property type="protein sequence ID" value="PBK92487.1"/>
    <property type="molecule type" value="Genomic_DNA"/>
</dbReference>
<dbReference type="OrthoDB" id="2876244at2759"/>
<sequence>MPFASVRTSVSSENVDKKGCISELVHLAQGTVICLPLPQLDFTTQLSERASIVPGCVGNQGPFHYAILSSVDPELLSVPDAPLQQAFRVSYFPIVSYTKGNLPDMTEIVLRGEYHDLPFDHESNVIPPPFATDTHPLAKAEFKPFTAEAAGTGNPSCKRGNLSWFIAKRVEGYYVPDTKIRTTKIFAPVRAMSTLFKLESAFSSSVMQPAIQPTVDYRLVFGGDLDESELANWELEDGDDSEWLDHFMHGSTEKCSVATIS</sequence>
<dbReference type="OMA" id="ANWELED"/>
<dbReference type="Proteomes" id="UP000217790">
    <property type="component" value="Unassembled WGS sequence"/>
</dbReference>
<proteinExistence type="predicted"/>
<dbReference type="InParanoid" id="A0A2H3DTQ5"/>
<gene>
    <name evidence="1" type="ORF">ARMGADRAFT_1080557</name>
</gene>
<name>A0A2H3DTQ5_ARMGA</name>
<reference evidence="2" key="1">
    <citation type="journal article" date="2017" name="Nat. Ecol. Evol.">
        <title>Genome expansion and lineage-specific genetic innovations in the forest pathogenic fungi Armillaria.</title>
        <authorList>
            <person name="Sipos G."/>
            <person name="Prasanna A.N."/>
            <person name="Walter M.C."/>
            <person name="O'Connor E."/>
            <person name="Balint B."/>
            <person name="Krizsan K."/>
            <person name="Kiss B."/>
            <person name="Hess J."/>
            <person name="Varga T."/>
            <person name="Slot J."/>
            <person name="Riley R."/>
            <person name="Boka B."/>
            <person name="Rigling D."/>
            <person name="Barry K."/>
            <person name="Lee J."/>
            <person name="Mihaltcheva S."/>
            <person name="LaButti K."/>
            <person name="Lipzen A."/>
            <person name="Waldron R."/>
            <person name="Moloney N.M."/>
            <person name="Sperisen C."/>
            <person name="Kredics L."/>
            <person name="Vagvoelgyi C."/>
            <person name="Patrignani A."/>
            <person name="Fitzpatrick D."/>
            <person name="Nagy I."/>
            <person name="Doyle S."/>
            <person name="Anderson J.B."/>
            <person name="Grigoriev I.V."/>
            <person name="Gueldener U."/>
            <person name="Muensterkoetter M."/>
            <person name="Nagy L.G."/>
        </authorList>
    </citation>
    <scope>NUCLEOTIDE SEQUENCE [LARGE SCALE GENOMIC DNA]</scope>
    <source>
        <strain evidence="2">Ar21-2</strain>
    </source>
</reference>
<evidence type="ECO:0000313" key="1">
    <source>
        <dbReference type="EMBL" id="PBK92487.1"/>
    </source>
</evidence>
<accession>A0A2H3DTQ5</accession>